<dbReference type="EMBL" id="JAKZHW010000001">
    <property type="protein sequence ID" value="MCH8614804.1"/>
    <property type="molecule type" value="Genomic_DNA"/>
</dbReference>
<accession>A0ABS9VIK0</accession>
<gene>
    <name evidence="1" type="primary">thiS</name>
    <name evidence="1" type="ORF">LZ016_01615</name>
</gene>
<dbReference type="Proteomes" id="UP001203058">
    <property type="component" value="Unassembled WGS sequence"/>
</dbReference>
<evidence type="ECO:0000313" key="1">
    <source>
        <dbReference type="EMBL" id="MCH8614804.1"/>
    </source>
</evidence>
<dbReference type="InterPro" id="IPR016155">
    <property type="entry name" value="Mopterin_synth/thiamin_S_b"/>
</dbReference>
<protein>
    <submittedName>
        <fullName evidence="1">Sulfur carrier protein ThiS</fullName>
    </submittedName>
</protein>
<dbReference type="InterPro" id="IPR010035">
    <property type="entry name" value="Thi_S"/>
</dbReference>
<sequence length="72" mass="7966">MTIDGTLQIRINGEHRRVEGGMSIAELVREIGFDPQRVAVERNLEVVPRSTLADVQVEDGDDFEIVRFVGGG</sequence>
<dbReference type="Pfam" id="PF02597">
    <property type="entry name" value="ThiS"/>
    <property type="match status" value="1"/>
</dbReference>
<evidence type="ECO:0000313" key="2">
    <source>
        <dbReference type="Proteomes" id="UP001203058"/>
    </source>
</evidence>
<organism evidence="1 2">
    <name type="scientific">Sphingomonas telluris</name>
    <dbReference type="NCBI Taxonomy" id="2907998"/>
    <lineage>
        <taxon>Bacteria</taxon>
        <taxon>Pseudomonadati</taxon>
        <taxon>Pseudomonadota</taxon>
        <taxon>Alphaproteobacteria</taxon>
        <taxon>Sphingomonadales</taxon>
        <taxon>Sphingomonadaceae</taxon>
        <taxon>Sphingomonas</taxon>
    </lineage>
</organism>
<dbReference type="PANTHER" id="PTHR34472:SF1">
    <property type="entry name" value="SULFUR CARRIER PROTEIN THIS"/>
    <property type="match status" value="1"/>
</dbReference>
<keyword evidence="2" id="KW-1185">Reference proteome</keyword>
<dbReference type="Gene3D" id="3.10.20.30">
    <property type="match status" value="1"/>
</dbReference>
<dbReference type="InterPro" id="IPR012675">
    <property type="entry name" value="Beta-grasp_dom_sf"/>
</dbReference>
<dbReference type="NCBIfam" id="TIGR01683">
    <property type="entry name" value="thiS"/>
    <property type="match status" value="1"/>
</dbReference>
<proteinExistence type="predicted"/>
<reference evidence="1 2" key="1">
    <citation type="submission" date="2022-03" db="EMBL/GenBank/DDBJ databases">
        <authorList>
            <person name="Jo J.-H."/>
            <person name="Im W.-T."/>
        </authorList>
    </citation>
    <scope>NUCLEOTIDE SEQUENCE [LARGE SCALE GENOMIC DNA]</scope>
    <source>
        <strain evidence="1 2">SM33</strain>
    </source>
</reference>
<comment type="caution">
    <text evidence="1">The sequence shown here is derived from an EMBL/GenBank/DDBJ whole genome shotgun (WGS) entry which is preliminary data.</text>
</comment>
<dbReference type="CDD" id="cd00565">
    <property type="entry name" value="Ubl_ThiS"/>
    <property type="match status" value="1"/>
</dbReference>
<name>A0ABS9VIK0_9SPHN</name>
<dbReference type="SUPFAM" id="SSF54285">
    <property type="entry name" value="MoaD/ThiS"/>
    <property type="match status" value="1"/>
</dbReference>
<dbReference type="PANTHER" id="PTHR34472">
    <property type="entry name" value="SULFUR CARRIER PROTEIN THIS"/>
    <property type="match status" value="1"/>
</dbReference>
<dbReference type="InterPro" id="IPR003749">
    <property type="entry name" value="ThiS/MoaD-like"/>
</dbReference>